<feature type="transmembrane region" description="Helical" evidence="7">
    <location>
        <begin position="309"/>
        <end position="331"/>
    </location>
</feature>
<dbReference type="GO" id="GO:0005886">
    <property type="term" value="C:plasma membrane"/>
    <property type="evidence" value="ECO:0007669"/>
    <property type="project" value="UniProtKB-SubCell"/>
</dbReference>
<keyword evidence="4 7" id="KW-0812">Transmembrane</keyword>
<feature type="transmembrane region" description="Helical" evidence="7">
    <location>
        <begin position="78"/>
        <end position="101"/>
    </location>
</feature>
<evidence type="ECO:0000256" key="3">
    <source>
        <dbReference type="ARBA" id="ARBA00022475"/>
    </source>
</evidence>
<dbReference type="PANTHER" id="PTHR33567:SF3">
    <property type="entry name" value="CHROMATE ION TRANSPORTER (EUROFUNG)"/>
    <property type="match status" value="1"/>
</dbReference>
<protein>
    <submittedName>
        <fullName evidence="8">Chromate transporter</fullName>
    </submittedName>
</protein>
<gene>
    <name evidence="8" type="ORF">SAMN05444008_11365</name>
</gene>
<dbReference type="Proteomes" id="UP000184368">
    <property type="component" value="Unassembled WGS sequence"/>
</dbReference>
<evidence type="ECO:0000256" key="4">
    <source>
        <dbReference type="ARBA" id="ARBA00022692"/>
    </source>
</evidence>
<dbReference type="GO" id="GO:0015109">
    <property type="term" value="F:chromate transmembrane transporter activity"/>
    <property type="evidence" value="ECO:0007669"/>
    <property type="project" value="InterPro"/>
</dbReference>
<evidence type="ECO:0000313" key="9">
    <source>
        <dbReference type="Proteomes" id="UP000184368"/>
    </source>
</evidence>
<feature type="transmembrane region" description="Helical" evidence="7">
    <location>
        <begin position="378"/>
        <end position="411"/>
    </location>
</feature>
<evidence type="ECO:0000313" key="8">
    <source>
        <dbReference type="EMBL" id="SHF87242.1"/>
    </source>
</evidence>
<comment type="similarity">
    <text evidence="2">Belongs to the chromate ion transporter (CHR) (TC 2.A.51) family.</text>
</comment>
<keyword evidence="3" id="KW-1003">Cell membrane</keyword>
<dbReference type="RefSeq" id="WP_073045296.1">
    <property type="nucleotide sequence ID" value="NZ_FQUO01000013.1"/>
</dbReference>
<organism evidence="8 9">
    <name type="scientific">Cnuella takakiae</name>
    <dbReference type="NCBI Taxonomy" id="1302690"/>
    <lineage>
        <taxon>Bacteria</taxon>
        <taxon>Pseudomonadati</taxon>
        <taxon>Bacteroidota</taxon>
        <taxon>Chitinophagia</taxon>
        <taxon>Chitinophagales</taxon>
        <taxon>Chitinophagaceae</taxon>
        <taxon>Cnuella</taxon>
    </lineage>
</organism>
<evidence type="ECO:0000256" key="1">
    <source>
        <dbReference type="ARBA" id="ARBA00004651"/>
    </source>
</evidence>
<dbReference type="InterPro" id="IPR014047">
    <property type="entry name" value="Chr_Tranpt_l_chain"/>
</dbReference>
<dbReference type="EMBL" id="FQUO01000013">
    <property type="protein sequence ID" value="SHF87242.1"/>
    <property type="molecule type" value="Genomic_DNA"/>
</dbReference>
<dbReference type="STRING" id="1302690.BUE76_03085"/>
<comment type="subcellular location">
    <subcellularLocation>
        <location evidence="1">Cell membrane</location>
        <topology evidence="1">Multi-pass membrane protein</topology>
    </subcellularLocation>
</comment>
<sequence>MRLLRHVPFLKNVLLYSLTAFGGPQAHLAMMLKNFVQRTPYVTEEELLEYNAFCNLLPGASSTQTLTLIGYKRGGLPLAIITLIIWLFPACALMGAFSFLLRYIDQRSLHSDIFKFIPSMAVGFLAYGAAAAFKVSIRNTITWVIMILGSFATYVFFRSPWIFPALIVVSGFITNLSQKRIPQQEVKHQRVKWGNLWLFGFLFLLAGATSEVARVNNWPNRKPINLFENVYRMGSLVFGGGHVLMPLMYEQFSVRPEAVQVKNPNAIRIDKEDMTTGMGMVRAIPGPVFAIASFTGGMALKDMGPEMQVIGCVIGSVAIFLPSALLVLFFFPVWNNLKRYAVIYRSLEGINAAVVGIMIASTLYIMKDISLVEAKMTSVLNVVIILATFLTLKYTQLASPFIVAVCLLLGYFF</sequence>
<dbReference type="PIRSF" id="PIRSF004810">
    <property type="entry name" value="ChrA"/>
    <property type="match status" value="1"/>
</dbReference>
<keyword evidence="5 7" id="KW-1133">Transmembrane helix</keyword>
<feature type="transmembrane region" description="Helical" evidence="7">
    <location>
        <begin position="343"/>
        <end position="366"/>
    </location>
</feature>
<keyword evidence="9" id="KW-1185">Reference proteome</keyword>
<evidence type="ECO:0000256" key="5">
    <source>
        <dbReference type="ARBA" id="ARBA00022989"/>
    </source>
</evidence>
<feature type="transmembrane region" description="Helical" evidence="7">
    <location>
        <begin position="113"/>
        <end position="133"/>
    </location>
</feature>
<evidence type="ECO:0000256" key="2">
    <source>
        <dbReference type="ARBA" id="ARBA00005262"/>
    </source>
</evidence>
<accession>A0A1M5F806</accession>
<dbReference type="Pfam" id="PF02417">
    <property type="entry name" value="Chromate_transp"/>
    <property type="match status" value="2"/>
</dbReference>
<evidence type="ECO:0000256" key="6">
    <source>
        <dbReference type="ARBA" id="ARBA00023136"/>
    </source>
</evidence>
<name>A0A1M5F806_9BACT</name>
<evidence type="ECO:0000256" key="7">
    <source>
        <dbReference type="SAM" id="Phobius"/>
    </source>
</evidence>
<keyword evidence="6 7" id="KW-0472">Membrane</keyword>
<dbReference type="OrthoDB" id="9788907at2"/>
<reference evidence="8 9" key="1">
    <citation type="submission" date="2016-11" db="EMBL/GenBank/DDBJ databases">
        <authorList>
            <person name="Jaros S."/>
            <person name="Januszkiewicz K."/>
            <person name="Wedrychowicz H."/>
        </authorList>
    </citation>
    <scope>NUCLEOTIDE SEQUENCE [LARGE SCALE GENOMIC DNA]</scope>
    <source>
        <strain evidence="8 9">DSM 26897</strain>
    </source>
</reference>
<dbReference type="AlphaFoldDB" id="A0A1M5F806"/>
<proteinExistence type="inferred from homology"/>
<feature type="transmembrane region" description="Helical" evidence="7">
    <location>
        <begin position="12"/>
        <end position="30"/>
    </location>
</feature>
<dbReference type="PANTHER" id="PTHR33567">
    <property type="entry name" value="CHROMATE ION TRANSPORTER (EUROFUNG)"/>
    <property type="match status" value="1"/>
</dbReference>
<feature type="transmembrane region" description="Helical" evidence="7">
    <location>
        <begin position="193"/>
        <end position="210"/>
    </location>
</feature>
<dbReference type="InterPro" id="IPR003370">
    <property type="entry name" value="Chromate_transpt"/>
</dbReference>